<evidence type="ECO:0000313" key="1">
    <source>
        <dbReference type="EMBL" id="OFJ47678.1"/>
    </source>
</evidence>
<proteinExistence type="predicted"/>
<comment type="caution">
    <text evidence="2">The sequence shown here is derived from an EMBL/GenBank/DDBJ whole genome shotgun (WGS) entry which is preliminary data.</text>
</comment>
<dbReference type="SUPFAM" id="SSF52309">
    <property type="entry name" value="N-(deoxy)ribosyltransferase-like"/>
    <property type="match status" value="1"/>
</dbReference>
<name>A0A1B8NP62_9BURK</name>
<dbReference type="Pfam" id="PF14359">
    <property type="entry name" value="DUF4406"/>
    <property type="match status" value="1"/>
</dbReference>
<evidence type="ECO:0000313" key="3">
    <source>
        <dbReference type="Proteomes" id="UP000092634"/>
    </source>
</evidence>
<dbReference type="EMBL" id="MAQB02000001">
    <property type="protein sequence ID" value="OFJ47678.1"/>
    <property type="molecule type" value="Genomic_DNA"/>
</dbReference>
<dbReference type="EMBL" id="MAQB02000001">
    <property type="protein sequence ID" value="OFJ47858.1"/>
    <property type="molecule type" value="Genomic_DNA"/>
</dbReference>
<accession>A0A1B8NP62</accession>
<evidence type="ECO:0008006" key="4">
    <source>
        <dbReference type="Google" id="ProtNLM"/>
    </source>
</evidence>
<dbReference type="InterPro" id="IPR025518">
    <property type="entry name" value="DUF4406"/>
</dbReference>
<organism evidence="2 3">
    <name type="scientific">Janthinobacterium lividum</name>
    <dbReference type="NCBI Taxonomy" id="29581"/>
    <lineage>
        <taxon>Bacteria</taxon>
        <taxon>Pseudomonadati</taxon>
        <taxon>Pseudomonadota</taxon>
        <taxon>Betaproteobacteria</taxon>
        <taxon>Burkholderiales</taxon>
        <taxon>Oxalobacteraceae</taxon>
        <taxon>Janthinobacterium</taxon>
    </lineage>
</organism>
<sequence length="96" mass="10567">MKIYIAGPMTGMPGLNFPAFHAATAELRAQGHTVINPAEVNPDQTTSWEACMRRDIAELVTCDRIHLLPGWEVSRGAMLEHHIATQLRLAVTLHPA</sequence>
<reference evidence="2 3" key="1">
    <citation type="submission" date="2016-10" db="EMBL/GenBank/DDBJ databases">
        <title>Updated version of Genome Assembly of Janthinobacterium lividum ERGS5:01.</title>
        <authorList>
            <person name="Kumar R."/>
            <person name="Acharya V."/>
            <person name="Singh D."/>
        </authorList>
    </citation>
    <scope>NUCLEOTIDE SEQUENCE [LARGE SCALE GENOMIC DNA]</scope>
    <source>
        <strain evidence="2 3">ERGS5:01</strain>
    </source>
</reference>
<dbReference type="Proteomes" id="UP000092634">
    <property type="component" value="Unassembled WGS sequence"/>
</dbReference>
<protein>
    <recommendedName>
        <fullName evidence="4">DUF4406 domain-containing protein</fullName>
    </recommendedName>
</protein>
<dbReference type="AlphaFoldDB" id="A0A1B8NP62"/>
<evidence type="ECO:0000313" key="2">
    <source>
        <dbReference type="EMBL" id="OFJ47858.1"/>
    </source>
</evidence>
<dbReference type="Gene3D" id="3.40.50.450">
    <property type="match status" value="1"/>
</dbReference>
<gene>
    <name evidence="1" type="ORF">BA896_000280</name>
    <name evidence="2" type="ORF">BA896_001425</name>
</gene>